<accession>A0A6B0TW38</accession>
<sequence length="80" mass="9352">MVKTAKVASARRCRFTYFAILAASRGTSAKSCTMSTRLPMRWRLHAQEKDSSRMVRMWCTNICQKSLRLVSMNWDMVRDM</sequence>
<dbReference type="EMBL" id="GIFC01002216">
    <property type="protein sequence ID" value="MXU84299.1"/>
    <property type="molecule type" value="Transcribed_RNA"/>
</dbReference>
<reference evidence="1" key="1">
    <citation type="submission" date="2019-12" db="EMBL/GenBank/DDBJ databases">
        <title>An insight into the sialome of adult female Ixodes ricinus ticks feeding for 6 days.</title>
        <authorList>
            <person name="Perner J."/>
            <person name="Ribeiro J.M.C."/>
        </authorList>
    </citation>
    <scope>NUCLEOTIDE SEQUENCE</scope>
    <source>
        <strain evidence="1">Semi-engorged</strain>
        <tissue evidence="1">Salivary glands</tissue>
    </source>
</reference>
<organism evidence="1">
    <name type="scientific">Ixodes ricinus</name>
    <name type="common">Common tick</name>
    <name type="synonym">Acarus ricinus</name>
    <dbReference type="NCBI Taxonomy" id="34613"/>
    <lineage>
        <taxon>Eukaryota</taxon>
        <taxon>Metazoa</taxon>
        <taxon>Ecdysozoa</taxon>
        <taxon>Arthropoda</taxon>
        <taxon>Chelicerata</taxon>
        <taxon>Arachnida</taxon>
        <taxon>Acari</taxon>
        <taxon>Parasitiformes</taxon>
        <taxon>Ixodida</taxon>
        <taxon>Ixodoidea</taxon>
        <taxon>Ixodidae</taxon>
        <taxon>Ixodinae</taxon>
        <taxon>Ixodes</taxon>
    </lineage>
</organism>
<evidence type="ECO:0000313" key="1">
    <source>
        <dbReference type="EMBL" id="MXU84299.1"/>
    </source>
</evidence>
<dbReference type="AlphaFoldDB" id="A0A6B0TW38"/>
<protein>
    <submittedName>
        <fullName evidence="1">Putative secreted protein</fullName>
    </submittedName>
</protein>
<name>A0A6B0TW38_IXORI</name>
<proteinExistence type="predicted"/>